<dbReference type="SUPFAM" id="SSF103088">
    <property type="entry name" value="OmpA-like"/>
    <property type="match status" value="1"/>
</dbReference>
<comment type="subcellular location">
    <subcellularLocation>
        <location evidence="1">Cell outer membrane</location>
    </subcellularLocation>
</comment>
<dbReference type="InterPro" id="IPR006664">
    <property type="entry name" value="OMP_bac"/>
</dbReference>
<gene>
    <name evidence="8" type="ORF">IC627_01460</name>
    <name evidence="7" type="ORF">PDPUS_1_02951</name>
</gene>
<dbReference type="PANTHER" id="PTHR30329">
    <property type="entry name" value="STATOR ELEMENT OF FLAGELLAR MOTOR COMPLEX"/>
    <property type="match status" value="1"/>
</dbReference>
<accession>A0A1Q9H2V7</accession>
<dbReference type="PROSITE" id="PS51123">
    <property type="entry name" value="OMPA_2"/>
    <property type="match status" value="1"/>
</dbReference>
<dbReference type="CDD" id="cd07185">
    <property type="entry name" value="OmpA_C-like"/>
    <property type="match status" value="1"/>
</dbReference>
<evidence type="ECO:0000259" key="6">
    <source>
        <dbReference type="PROSITE" id="PS51123"/>
    </source>
</evidence>
<evidence type="ECO:0000313" key="10">
    <source>
        <dbReference type="Proteomes" id="UP000516656"/>
    </source>
</evidence>
<name>A0A1Q9H2V7_PHODP</name>
<organism evidence="8 10">
    <name type="scientific">Photobacterium damsela subsp. piscicida</name>
    <name type="common">Pasteurella piscicida</name>
    <dbReference type="NCBI Taxonomy" id="38294"/>
    <lineage>
        <taxon>Bacteria</taxon>
        <taxon>Pseudomonadati</taxon>
        <taxon>Pseudomonadota</taxon>
        <taxon>Gammaproteobacteria</taxon>
        <taxon>Vibrionales</taxon>
        <taxon>Vibrionaceae</taxon>
        <taxon>Photobacterium</taxon>
    </lineage>
</organism>
<evidence type="ECO:0000256" key="1">
    <source>
        <dbReference type="ARBA" id="ARBA00004442"/>
    </source>
</evidence>
<dbReference type="Proteomes" id="UP000218676">
    <property type="component" value="Chromosome 1"/>
</dbReference>
<dbReference type="RefSeq" id="WP_044174187.1">
    <property type="nucleotide sequence ID" value="NZ_SRHD01000004.1"/>
</dbReference>
<dbReference type="PRINTS" id="PR01021">
    <property type="entry name" value="OMPADOMAIN"/>
</dbReference>
<protein>
    <submittedName>
        <fullName evidence="8">OmpA family protein</fullName>
    </submittedName>
    <submittedName>
        <fullName evidence="7">Outer membrane porin F</fullName>
    </submittedName>
</protein>
<dbReference type="InterPro" id="IPR036737">
    <property type="entry name" value="OmpA-like_sf"/>
</dbReference>
<evidence type="ECO:0000313" key="9">
    <source>
        <dbReference type="Proteomes" id="UP000218676"/>
    </source>
</evidence>
<dbReference type="GO" id="GO:0009279">
    <property type="term" value="C:cell outer membrane"/>
    <property type="evidence" value="ECO:0007669"/>
    <property type="project" value="UniProtKB-SubCell"/>
</dbReference>
<dbReference type="PROSITE" id="PS51257">
    <property type="entry name" value="PROKAR_LIPOPROTEIN"/>
    <property type="match status" value="1"/>
</dbReference>
<feature type="signal peptide" evidence="5">
    <location>
        <begin position="1"/>
        <end position="20"/>
    </location>
</feature>
<proteinExistence type="predicted"/>
<dbReference type="EMBL" id="CP061854">
    <property type="protein sequence ID" value="QOD56784.1"/>
    <property type="molecule type" value="Genomic_DNA"/>
</dbReference>
<evidence type="ECO:0000313" key="8">
    <source>
        <dbReference type="EMBL" id="QOD56784.1"/>
    </source>
</evidence>
<evidence type="ECO:0000256" key="3">
    <source>
        <dbReference type="ARBA" id="ARBA00023237"/>
    </source>
</evidence>
<dbReference type="Proteomes" id="UP000516656">
    <property type="component" value="Chromosome 1"/>
</dbReference>
<evidence type="ECO:0000256" key="5">
    <source>
        <dbReference type="SAM" id="SignalP"/>
    </source>
</evidence>
<keyword evidence="3" id="KW-0998">Cell outer membrane</keyword>
<reference evidence="7" key="1">
    <citation type="journal article" date="2017" name="Genome Announc.">
        <title>Whole-Genome Sequence of Photobacterium damselae subsp. piscicida Strain 91-197, Isolated from Hybrid Striped Bass (Morone sp.) in the United States.</title>
        <authorList>
            <person name="Teru Y."/>
            <person name="Hikima J."/>
            <person name="Kono T."/>
            <person name="Sakai M."/>
            <person name="Takano T."/>
            <person name="Hawke J.P."/>
            <person name="Takeyama H."/>
            <person name="Aoki T."/>
        </authorList>
    </citation>
    <scope>NUCLEOTIDE SEQUENCE</scope>
    <source>
        <strain evidence="7">91-197</strain>
    </source>
</reference>
<dbReference type="EMBL" id="AP018045">
    <property type="protein sequence ID" value="BAX54325.1"/>
    <property type="molecule type" value="Genomic_DNA"/>
</dbReference>
<evidence type="ECO:0000313" key="7">
    <source>
        <dbReference type="EMBL" id="BAX54325.1"/>
    </source>
</evidence>
<dbReference type="InterPro" id="IPR050330">
    <property type="entry name" value="Bact_OuterMem_StrucFunc"/>
</dbReference>
<dbReference type="Pfam" id="PF00691">
    <property type="entry name" value="OmpA"/>
    <property type="match status" value="1"/>
</dbReference>
<dbReference type="PANTHER" id="PTHR30329:SF21">
    <property type="entry name" value="LIPOPROTEIN YIAD-RELATED"/>
    <property type="match status" value="1"/>
</dbReference>
<feature type="domain" description="OmpA-like" evidence="6">
    <location>
        <begin position="123"/>
        <end position="240"/>
    </location>
</feature>
<reference evidence="9" key="2">
    <citation type="submission" date="2017-05" db="EMBL/GenBank/DDBJ databases">
        <title>Whole genome sequence of fish pathogenic bacteria, Photobacterium damselae subsp. piscicida, strain 91-197, isolated from hybrid striped bass (Morone sp.) in USA.</title>
        <authorList>
            <person name="Teru Y."/>
            <person name="Hikima J."/>
            <person name="Kono T."/>
            <person name="Sakai M."/>
            <person name="Takano T."/>
            <person name="Hawke J.P."/>
            <person name="Takeyama H."/>
            <person name="Aoki T."/>
        </authorList>
    </citation>
    <scope>NUCLEOTIDE SEQUENCE [LARGE SCALE GENOMIC DNA]</scope>
    <source>
        <strain evidence="9">91-197</strain>
    </source>
</reference>
<evidence type="ECO:0000256" key="2">
    <source>
        <dbReference type="ARBA" id="ARBA00023136"/>
    </source>
</evidence>
<feature type="chain" id="PRO_5011397467" evidence="5">
    <location>
        <begin position="21"/>
        <end position="261"/>
    </location>
</feature>
<sequence>MKSVIIKYLLSTVWCSVLTACTLWPEPKPLPPITKEQQHQLEHYSWELKLLEARGVKLCLPAQYQKLDWLYQQAYQEFVAGFPHDAELTLQKYQFTADMIDRQMDWLEFHTHCFNHYSEVELREQLELYFAVDNQFALNRSELLPAYQQALTQAAAILKRHSHWHVKLVGHTDTQGQIQDNYHLGLTRANNVKRFLLEHGVNGHQVSVLSAGESQAVPDTHSRTMQLANRQVAAEILVSAHDKSPHRHFSLKDWPAMRTTP</sequence>
<dbReference type="AlphaFoldDB" id="A0A1Q9H2V7"/>
<reference evidence="8 10" key="3">
    <citation type="submission" date="2020-09" db="EMBL/GenBank/DDBJ databases">
        <title>Complete, closed and curated genome sequences of Photobacterium damselae subsp. piscicida isolates from Australia indicate localised evolution and additional plasmid-borne pathogenicity mechanisms.</title>
        <authorList>
            <person name="Baseggio L."/>
            <person name="Silayeva O."/>
            <person name="Buller N."/>
            <person name="Landos M."/>
            <person name="Engelstaedter J."/>
            <person name="Barnes A.C."/>
        </authorList>
    </citation>
    <scope>NUCLEOTIDE SEQUENCE [LARGE SCALE GENOMIC DNA]</scope>
    <source>
        <strain evidence="8 10">AS-16-0540-1</strain>
    </source>
</reference>
<dbReference type="Gene3D" id="3.30.1330.60">
    <property type="entry name" value="OmpA-like domain"/>
    <property type="match status" value="1"/>
</dbReference>
<keyword evidence="5" id="KW-0732">Signal</keyword>
<dbReference type="InterPro" id="IPR006665">
    <property type="entry name" value="OmpA-like"/>
</dbReference>
<keyword evidence="2 4" id="KW-0472">Membrane</keyword>
<evidence type="ECO:0000256" key="4">
    <source>
        <dbReference type="PROSITE-ProRule" id="PRU00473"/>
    </source>
</evidence>